<dbReference type="SMART" id="SM00220">
    <property type="entry name" value="S_TKc"/>
    <property type="match status" value="1"/>
</dbReference>
<evidence type="ECO:0000313" key="15">
    <source>
        <dbReference type="Proteomes" id="UP000676336"/>
    </source>
</evidence>
<evidence type="ECO:0000313" key="14">
    <source>
        <dbReference type="EMBL" id="CAF5194723.1"/>
    </source>
</evidence>
<dbReference type="Gene3D" id="1.10.510.10">
    <property type="entry name" value="Transferase(Phosphotransferase) domain 1"/>
    <property type="match status" value="1"/>
</dbReference>
<dbReference type="InterPro" id="IPR011009">
    <property type="entry name" value="Kinase-like_dom_sf"/>
</dbReference>
<keyword evidence="5" id="KW-0808">Transferase</keyword>
<dbReference type="GO" id="GO:0005634">
    <property type="term" value="C:nucleus"/>
    <property type="evidence" value="ECO:0007669"/>
    <property type="project" value="TreeGrafter"/>
</dbReference>
<keyword evidence="7" id="KW-0418">Kinase</keyword>
<evidence type="ECO:0000256" key="5">
    <source>
        <dbReference type="ARBA" id="ARBA00022679"/>
    </source>
</evidence>
<feature type="domain" description="Protein kinase" evidence="13">
    <location>
        <begin position="1"/>
        <end position="192"/>
    </location>
</feature>
<dbReference type="GO" id="GO:0004674">
    <property type="term" value="F:protein serine/threonine kinase activity"/>
    <property type="evidence" value="ECO:0007669"/>
    <property type="project" value="UniProtKB-KW"/>
</dbReference>
<comment type="catalytic activity">
    <reaction evidence="10">
        <text>L-threonyl-[protein] + ATP = O-phospho-L-threonyl-[protein] + ADP + H(+)</text>
        <dbReference type="Rhea" id="RHEA:46608"/>
        <dbReference type="Rhea" id="RHEA-COMP:11060"/>
        <dbReference type="Rhea" id="RHEA-COMP:11605"/>
        <dbReference type="ChEBI" id="CHEBI:15378"/>
        <dbReference type="ChEBI" id="CHEBI:30013"/>
        <dbReference type="ChEBI" id="CHEBI:30616"/>
        <dbReference type="ChEBI" id="CHEBI:61977"/>
        <dbReference type="ChEBI" id="CHEBI:456216"/>
        <dbReference type="EC" id="2.7.11.1"/>
    </reaction>
</comment>
<dbReference type="InterPro" id="IPR050236">
    <property type="entry name" value="Ser_Thr_kinase_AGC"/>
</dbReference>
<gene>
    <name evidence="14" type="ORF">SMN809_LOCUS73554</name>
</gene>
<comment type="caution">
    <text evidence="14">The sequence shown here is derived from an EMBL/GenBank/DDBJ whole genome shotgun (WGS) entry which is preliminary data.</text>
</comment>
<accession>A0A8S3I6C0</accession>
<feature type="region of interest" description="Disordered" evidence="12">
    <location>
        <begin position="140"/>
        <end position="160"/>
    </location>
</feature>
<keyword evidence="6" id="KW-0547">Nucleotide-binding</keyword>
<dbReference type="EC" id="2.7.11.1" evidence="2"/>
<evidence type="ECO:0000256" key="2">
    <source>
        <dbReference type="ARBA" id="ARBA00012513"/>
    </source>
</evidence>
<organism evidence="14 15">
    <name type="scientific">Rotaria magnacalcarata</name>
    <dbReference type="NCBI Taxonomy" id="392030"/>
    <lineage>
        <taxon>Eukaryota</taxon>
        <taxon>Metazoa</taxon>
        <taxon>Spiralia</taxon>
        <taxon>Gnathifera</taxon>
        <taxon>Rotifera</taxon>
        <taxon>Eurotatoria</taxon>
        <taxon>Bdelloidea</taxon>
        <taxon>Philodinida</taxon>
        <taxon>Philodinidae</taxon>
        <taxon>Rotaria</taxon>
    </lineage>
</organism>
<dbReference type="InterPro" id="IPR000719">
    <property type="entry name" value="Prot_kinase_dom"/>
</dbReference>
<dbReference type="GO" id="GO:0005524">
    <property type="term" value="F:ATP binding"/>
    <property type="evidence" value="ECO:0007669"/>
    <property type="project" value="UniProtKB-KW"/>
</dbReference>
<dbReference type="PROSITE" id="PS50011">
    <property type="entry name" value="PROTEIN_KINASE_DOM"/>
    <property type="match status" value="1"/>
</dbReference>
<evidence type="ECO:0000256" key="8">
    <source>
        <dbReference type="ARBA" id="ARBA00022840"/>
    </source>
</evidence>
<evidence type="ECO:0000256" key="7">
    <source>
        <dbReference type="ARBA" id="ARBA00022777"/>
    </source>
</evidence>
<dbReference type="AlphaFoldDB" id="A0A8S3I6C0"/>
<evidence type="ECO:0000256" key="3">
    <source>
        <dbReference type="ARBA" id="ARBA00022148"/>
    </source>
</evidence>
<dbReference type="SUPFAM" id="SSF56112">
    <property type="entry name" value="Protein kinase-like (PK-like)"/>
    <property type="match status" value="1"/>
</dbReference>
<evidence type="ECO:0000256" key="9">
    <source>
        <dbReference type="ARBA" id="ARBA00033099"/>
    </source>
</evidence>
<evidence type="ECO:0000256" key="6">
    <source>
        <dbReference type="ARBA" id="ARBA00022741"/>
    </source>
</evidence>
<keyword evidence="8" id="KW-0067">ATP-binding</keyword>
<evidence type="ECO:0000256" key="1">
    <source>
        <dbReference type="ARBA" id="ARBA00009903"/>
    </source>
</evidence>
<dbReference type="GO" id="GO:0035556">
    <property type="term" value="P:intracellular signal transduction"/>
    <property type="evidence" value="ECO:0007669"/>
    <property type="project" value="TreeGrafter"/>
</dbReference>
<evidence type="ECO:0000256" key="10">
    <source>
        <dbReference type="ARBA" id="ARBA00047899"/>
    </source>
</evidence>
<dbReference type="EMBL" id="CAJOBI010328130">
    <property type="protein sequence ID" value="CAF5194723.1"/>
    <property type="molecule type" value="Genomic_DNA"/>
</dbReference>
<dbReference type="Pfam" id="PF00069">
    <property type="entry name" value="Pkinase"/>
    <property type="match status" value="1"/>
</dbReference>
<comment type="catalytic activity">
    <reaction evidence="11">
        <text>L-seryl-[protein] + ATP = O-phospho-L-seryl-[protein] + ADP + H(+)</text>
        <dbReference type="Rhea" id="RHEA:17989"/>
        <dbReference type="Rhea" id="RHEA-COMP:9863"/>
        <dbReference type="Rhea" id="RHEA-COMP:11604"/>
        <dbReference type="ChEBI" id="CHEBI:15378"/>
        <dbReference type="ChEBI" id="CHEBI:29999"/>
        <dbReference type="ChEBI" id="CHEBI:30616"/>
        <dbReference type="ChEBI" id="CHEBI:83421"/>
        <dbReference type="ChEBI" id="CHEBI:456216"/>
        <dbReference type="EC" id="2.7.11.1"/>
    </reaction>
</comment>
<dbReference type="Proteomes" id="UP000676336">
    <property type="component" value="Unassembled WGS sequence"/>
</dbReference>
<dbReference type="PANTHER" id="PTHR24356">
    <property type="entry name" value="SERINE/THREONINE-PROTEIN KINASE"/>
    <property type="match status" value="1"/>
</dbReference>
<protein>
    <recommendedName>
        <fullName evidence="3">Serine/threonine-protein kinase greatwall</fullName>
        <ecNumber evidence="2">2.7.11.1</ecNumber>
    </recommendedName>
    <alternativeName>
        <fullName evidence="9">Microtubule-associated serine/threonine-protein kinase-like</fullName>
    </alternativeName>
</protein>
<proteinExistence type="inferred from homology"/>
<dbReference type="PANTHER" id="PTHR24356:SF1">
    <property type="entry name" value="SERINE_THREONINE-PROTEIN KINASE GREATWALL"/>
    <property type="match status" value="1"/>
</dbReference>
<feature type="non-terminal residue" evidence="14">
    <location>
        <position position="1"/>
    </location>
</feature>
<reference evidence="14" key="1">
    <citation type="submission" date="2021-02" db="EMBL/GenBank/DDBJ databases">
        <authorList>
            <person name="Nowell W R."/>
        </authorList>
    </citation>
    <scope>NUCLEOTIDE SEQUENCE</scope>
</reference>
<dbReference type="FunFam" id="1.10.510.10:FF:000604">
    <property type="entry name" value="AGC protein kinase"/>
    <property type="match status" value="1"/>
</dbReference>
<comment type="similarity">
    <text evidence="1">Belongs to the protein kinase superfamily. AGC Ser/Thr protein kinase family.</text>
</comment>
<keyword evidence="4" id="KW-0723">Serine/threonine-protein kinase</keyword>
<sequence length="192" mass="21636">MHSQFVVRLFYSLQSKDEIYLVMEYMIGGDLMSFLCIKQVLERHEAQFYTAEIALALDYLHRKGVIHRDLKPDNVLISSTGHIKLTDFGLSEIRNRRKVSVADVIGTPSVCKVRVFRTPGQIISLTSDFSFSSTDSDSDHLHISTSTHSNPASGTSNDNVPINNSFHRSFSTSRAIDCSLRVYRQPLPLCIP</sequence>
<evidence type="ECO:0000256" key="12">
    <source>
        <dbReference type="SAM" id="MobiDB-lite"/>
    </source>
</evidence>
<evidence type="ECO:0000259" key="13">
    <source>
        <dbReference type="PROSITE" id="PS50011"/>
    </source>
</evidence>
<evidence type="ECO:0000256" key="11">
    <source>
        <dbReference type="ARBA" id="ARBA00048679"/>
    </source>
</evidence>
<name>A0A8S3I6C0_9BILA</name>
<dbReference type="Gene3D" id="3.30.200.20">
    <property type="entry name" value="Phosphorylase Kinase, domain 1"/>
    <property type="match status" value="1"/>
</dbReference>
<dbReference type="PROSITE" id="PS00108">
    <property type="entry name" value="PROTEIN_KINASE_ST"/>
    <property type="match status" value="1"/>
</dbReference>
<feature type="compositionally biased region" description="Polar residues" evidence="12">
    <location>
        <begin position="150"/>
        <end position="160"/>
    </location>
</feature>
<dbReference type="InterPro" id="IPR008271">
    <property type="entry name" value="Ser/Thr_kinase_AS"/>
</dbReference>
<evidence type="ECO:0000256" key="4">
    <source>
        <dbReference type="ARBA" id="ARBA00022527"/>
    </source>
</evidence>